<dbReference type="InterPro" id="IPR017871">
    <property type="entry name" value="ABC_transporter-like_CS"/>
</dbReference>
<dbReference type="InterPro" id="IPR039421">
    <property type="entry name" value="Type_1_exporter"/>
</dbReference>
<evidence type="ECO:0000313" key="10">
    <source>
        <dbReference type="Proteomes" id="UP000791080"/>
    </source>
</evidence>
<dbReference type="Proteomes" id="UP000791080">
    <property type="component" value="Unassembled WGS sequence"/>
</dbReference>
<dbReference type="PANTHER" id="PTHR24221">
    <property type="entry name" value="ATP-BINDING CASSETTE SUB-FAMILY B"/>
    <property type="match status" value="1"/>
</dbReference>
<keyword evidence="2 7" id="KW-0812">Transmembrane</keyword>
<dbReference type="Pfam" id="PF00005">
    <property type="entry name" value="ABC_tran"/>
    <property type="match status" value="1"/>
</dbReference>
<dbReference type="PANTHER" id="PTHR24221:SF654">
    <property type="entry name" value="ATP-BINDING CASSETTE SUB-FAMILY B MEMBER 6"/>
    <property type="match status" value="1"/>
</dbReference>
<evidence type="ECO:0000256" key="5">
    <source>
        <dbReference type="ARBA" id="ARBA00022989"/>
    </source>
</evidence>
<feature type="domain" description="ABC transporter" evidence="8">
    <location>
        <begin position="365"/>
        <end position="608"/>
    </location>
</feature>
<feature type="transmembrane region" description="Helical" evidence="7">
    <location>
        <begin position="68"/>
        <end position="91"/>
    </location>
</feature>
<keyword evidence="3" id="KW-0547">Nucleotide-binding</keyword>
<gene>
    <name evidence="9" type="ORF">G443_000579</name>
</gene>
<feature type="transmembrane region" description="Helical" evidence="7">
    <location>
        <begin position="274"/>
        <end position="296"/>
    </location>
</feature>
<dbReference type="Gene3D" id="3.40.50.300">
    <property type="entry name" value="P-loop containing nucleotide triphosphate hydrolases"/>
    <property type="match status" value="1"/>
</dbReference>
<dbReference type="PROSITE" id="PS50893">
    <property type="entry name" value="ABC_TRANSPORTER_2"/>
    <property type="match status" value="1"/>
</dbReference>
<keyword evidence="6 7" id="KW-0472">Membrane</keyword>
<dbReference type="CDD" id="cd03228">
    <property type="entry name" value="ABCC_MRP_Like"/>
    <property type="match status" value="1"/>
</dbReference>
<evidence type="ECO:0000256" key="6">
    <source>
        <dbReference type="ARBA" id="ARBA00023136"/>
    </source>
</evidence>
<comment type="subcellular location">
    <subcellularLocation>
        <location evidence="1">Cell membrane</location>
        <topology evidence="1">Multi-pass membrane protein</topology>
    </subcellularLocation>
</comment>
<feature type="transmembrane region" description="Helical" evidence="7">
    <location>
        <begin position="37"/>
        <end position="61"/>
    </location>
</feature>
<keyword evidence="10" id="KW-1185">Reference proteome</keyword>
<protein>
    <submittedName>
        <fullName evidence="9">ATP-binding cassette, subfamily B</fullName>
    </submittedName>
</protein>
<dbReference type="InterPro" id="IPR003593">
    <property type="entry name" value="AAA+_ATPase"/>
</dbReference>
<evidence type="ECO:0000256" key="3">
    <source>
        <dbReference type="ARBA" id="ARBA00022741"/>
    </source>
</evidence>
<keyword evidence="5 7" id="KW-1133">Transmembrane helix</keyword>
<name>A0ABT1JCU3_ACTCY</name>
<evidence type="ECO:0000256" key="7">
    <source>
        <dbReference type="SAM" id="Phobius"/>
    </source>
</evidence>
<dbReference type="PROSITE" id="PS00211">
    <property type="entry name" value="ABC_TRANSPORTER_1"/>
    <property type="match status" value="1"/>
</dbReference>
<dbReference type="SUPFAM" id="SSF52540">
    <property type="entry name" value="P-loop containing nucleoside triphosphate hydrolases"/>
    <property type="match status" value="1"/>
</dbReference>
<organism evidence="9 10">
    <name type="scientific">Actinoalloteichus caeruleus DSM 43889</name>
    <dbReference type="NCBI Taxonomy" id="1120930"/>
    <lineage>
        <taxon>Bacteria</taxon>
        <taxon>Bacillati</taxon>
        <taxon>Actinomycetota</taxon>
        <taxon>Actinomycetes</taxon>
        <taxon>Pseudonocardiales</taxon>
        <taxon>Pseudonocardiaceae</taxon>
        <taxon>Actinoalloteichus</taxon>
        <taxon>Actinoalloteichus cyanogriseus</taxon>
    </lineage>
</organism>
<dbReference type="SUPFAM" id="SSF90123">
    <property type="entry name" value="ABC transporter transmembrane region"/>
    <property type="match status" value="1"/>
</dbReference>
<dbReference type="RefSeq" id="WP_051313737.1">
    <property type="nucleotide sequence ID" value="NZ_AUBJ02000001.1"/>
</dbReference>
<evidence type="ECO:0000313" key="9">
    <source>
        <dbReference type="EMBL" id="MCP2330309.1"/>
    </source>
</evidence>
<dbReference type="InterPro" id="IPR036640">
    <property type="entry name" value="ABC1_TM_sf"/>
</dbReference>
<evidence type="ECO:0000256" key="2">
    <source>
        <dbReference type="ARBA" id="ARBA00022692"/>
    </source>
</evidence>
<feature type="transmembrane region" description="Helical" evidence="7">
    <location>
        <begin position="168"/>
        <end position="196"/>
    </location>
</feature>
<sequence>MTSTVVKGARTATARWRMLAVERFRLLALLHGDRGPLAVLLSSHTAAALAPAAIALCGGWLVSRISDVSALGAPPSTLALPLTAIAALLLVEQAALSVRGDVEFLVAGRIDGRIRGEVRRLATRPLGVEHLARTDVAALVSRASDIGHGARRSPGRAATGQLTLTFRLVAALASAAVVAQVSPPLAAGLLLASLLMRATIRRQWLRLAHADTERQPHLDRVRYWDRLGSQGAAAKEIRLFGLSRWLTSVRVDEERRWSEPLRALRLSILSRQHWIYLLGFGAGAAALLVPGLTVLGTDLPHSALFSCVVAAFAVLQMGAMGIEAFDIEYGRAAVGALDSLRARFPTDQEHPAPTPDTAVPSPPRIQVRDLTFTYPGGEEKVFDGLDLDIRPGEVLAVVGRNGAGKTTLITMLGGLIEPDAGVVSVGGTPLPALDPTHWRRRIAVVFQSANRYPLTLADNIALGAPEHRDDRAGITRVAAATGVDAIARALPLGLDTPMSRDLTDGRDLSGGQWQKVALARAMFAVHHGRDLLMLDEPTAHLDVRTEIDFHRQVRDLARGVSVLIVSHRMSTVRHADRIVLLRDGRVAEEGSHDELLALGGEYHDFHRLQTARFAENSPSTAGNDAEGVGT</sequence>
<dbReference type="Gene3D" id="1.20.1560.10">
    <property type="entry name" value="ABC transporter type 1, transmembrane domain"/>
    <property type="match status" value="1"/>
</dbReference>
<dbReference type="InterPro" id="IPR003439">
    <property type="entry name" value="ABC_transporter-like_ATP-bd"/>
</dbReference>
<accession>A0ABT1JCU3</accession>
<keyword evidence="4 9" id="KW-0067">ATP-binding</keyword>
<evidence type="ECO:0000256" key="1">
    <source>
        <dbReference type="ARBA" id="ARBA00004651"/>
    </source>
</evidence>
<comment type="caution">
    <text evidence="9">The sequence shown here is derived from an EMBL/GenBank/DDBJ whole genome shotgun (WGS) entry which is preliminary data.</text>
</comment>
<dbReference type="GO" id="GO:0005524">
    <property type="term" value="F:ATP binding"/>
    <property type="evidence" value="ECO:0007669"/>
    <property type="project" value="UniProtKB-KW"/>
</dbReference>
<dbReference type="EMBL" id="AUBJ02000001">
    <property type="protein sequence ID" value="MCP2330309.1"/>
    <property type="molecule type" value="Genomic_DNA"/>
</dbReference>
<reference evidence="9 10" key="1">
    <citation type="submission" date="2022-06" db="EMBL/GenBank/DDBJ databases">
        <title>Genomic Encyclopedia of Type Strains, Phase I: the one thousand microbial genomes (KMG-I) project.</title>
        <authorList>
            <person name="Kyrpides N."/>
        </authorList>
    </citation>
    <scope>NUCLEOTIDE SEQUENCE [LARGE SCALE GENOMIC DNA]</scope>
    <source>
        <strain evidence="9 10">DSM 43889</strain>
    </source>
</reference>
<evidence type="ECO:0000256" key="4">
    <source>
        <dbReference type="ARBA" id="ARBA00022840"/>
    </source>
</evidence>
<evidence type="ECO:0000259" key="8">
    <source>
        <dbReference type="PROSITE" id="PS50893"/>
    </source>
</evidence>
<dbReference type="InterPro" id="IPR027417">
    <property type="entry name" value="P-loop_NTPase"/>
</dbReference>
<proteinExistence type="predicted"/>
<dbReference type="SMART" id="SM00382">
    <property type="entry name" value="AAA"/>
    <property type="match status" value="1"/>
</dbReference>